<dbReference type="PANTHER" id="PTHR43798:SF33">
    <property type="entry name" value="HYDROLASE, PUTATIVE (AFU_ORTHOLOGUE AFUA_2G14860)-RELATED"/>
    <property type="match status" value="1"/>
</dbReference>
<gene>
    <name evidence="3" type="ORF">A5707_09350</name>
</gene>
<evidence type="ECO:0000259" key="2">
    <source>
        <dbReference type="Pfam" id="PF00561"/>
    </source>
</evidence>
<dbReference type="PANTHER" id="PTHR43798">
    <property type="entry name" value="MONOACYLGLYCEROL LIPASE"/>
    <property type="match status" value="1"/>
</dbReference>
<evidence type="ECO:0000313" key="4">
    <source>
        <dbReference type="Proteomes" id="UP000093592"/>
    </source>
</evidence>
<dbReference type="OrthoDB" id="334507at2"/>
<accession>A0A1A2YT36</accession>
<dbReference type="SUPFAM" id="SSF53474">
    <property type="entry name" value="alpha/beta-Hydrolases"/>
    <property type="match status" value="1"/>
</dbReference>
<dbReference type="Gene3D" id="3.40.50.1820">
    <property type="entry name" value="alpha/beta hydrolase"/>
    <property type="match status" value="1"/>
</dbReference>
<dbReference type="RefSeq" id="WP_065016397.1">
    <property type="nucleotide sequence ID" value="NZ_LZKJ01000197.1"/>
</dbReference>
<dbReference type="GO" id="GO:0016787">
    <property type="term" value="F:hydrolase activity"/>
    <property type="evidence" value="ECO:0007669"/>
    <property type="project" value="UniProtKB-KW"/>
</dbReference>
<dbReference type="GO" id="GO:0016020">
    <property type="term" value="C:membrane"/>
    <property type="evidence" value="ECO:0007669"/>
    <property type="project" value="TreeGrafter"/>
</dbReference>
<dbReference type="Pfam" id="PF00561">
    <property type="entry name" value="Abhydrolase_1"/>
    <property type="match status" value="1"/>
</dbReference>
<dbReference type="InterPro" id="IPR050266">
    <property type="entry name" value="AB_hydrolase_sf"/>
</dbReference>
<organism evidence="3 4">
    <name type="scientific">Mycobacterium kyorinense</name>
    <dbReference type="NCBI Taxonomy" id="487514"/>
    <lineage>
        <taxon>Bacteria</taxon>
        <taxon>Bacillati</taxon>
        <taxon>Actinomycetota</taxon>
        <taxon>Actinomycetes</taxon>
        <taxon>Mycobacteriales</taxon>
        <taxon>Mycobacteriaceae</taxon>
        <taxon>Mycobacterium</taxon>
    </lineage>
</organism>
<dbReference type="InterPro" id="IPR029058">
    <property type="entry name" value="AB_hydrolase_fold"/>
</dbReference>
<sequence length="341" mass="37332">MSIFEDWRSDSTEIRWRSSTAANHGADVTVFSRRCGTPGAPALVCVHGFPTSSIDYYALTQELGAEFEIFLLDFPGYGFSDKPPAPYVYSLYDDARLLLHAIAEVWQLKRYTMLTHDRGTSVGMIALEMIAAAQQPIPPAEVILTNANIYLPLANLTAFQLALLDPATARDTARATTPEMLAAGLGATTFMPRRTLEDPEISVLAQCLAYNDGIAVLPDTIQYLNERAADETNWLTALSRNDVNTTLVWGCHDSVSPLRVANFVWQQFLKDKPGRNRYWVVPAADHYVQCDAAPQLADIVRNTVDGREIPLQTLGNRPDGAVLVDQTSSSDGVADPGGDLA</sequence>
<dbReference type="InterPro" id="IPR000073">
    <property type="entry name" value="AB_hydrolase_1"/>
</dbReference>
<feature type="domain" description="AB hydrolase-1" evidence="2">
    <location>
        <begin position="41"/>
        <end position="291"/>
    </location>
</feature>
<proteinExistence type="predicted"/>
<feature type="region of interest" description="Disordered" evidence="1">
    <location>
        <begin position="320"/>
        <end position="341"/>
    </location>
</feature>
<dbReference type="AlphaFoldDB" id="A0A1A2YT36"/>
<comment type="caution">
    <text evidence="3">The sequence shown here is derived from an EMBL/GenBank/DDBJ whole genome shotgun (WGS) entry which is preliminary data.</text>
</comment>
<evidence type="ECO:0000313" key="3">
    <source>
        <dbReference type="EMBL" id="OBI40608.1"/>
    </source>
</evidence>
<dbReference type="Proteomes" id="UP000093592">
    <property type="component" value="Unassembled WGS sequence"/>
</dbReference>
<dbReference type="EMBL" id="LZKJ01000197">
    <property type="protein sequence ID" value="OBI40608.1"/>
    <property type="molecule type" value="Genomic_DNA"/>
</dbReference>
<reference evidence="4" key="1">
    <citation type="submission" date="2016-06" db="EMBL/GenBank/DDBJ databases">
        <authorList>
            <person name="Sutton G."/>
            <person name="Brinkac L."/>
            <person name="Sanka R."/>
            <person name="Adams M."/>
            <person name="Lau E."/>
            <person name="Sam S."/>
            <person name="Sreng N."/>
            <person name="Him V."/>
            <person name="Kerleguer A."/>
            <person name="Cheng S."/>
        </authorList>
    </citation>
    <scope>NUCLEOTIDE SEQUENCE [LARGE SCALE GENOMIC DNA]</scope>
    <source>
        <strain evidence="4">E861</strain>
    </source>
</reference>
<name>A0A1A2YT36_9MYCO</name>
<keyword evidence="3" id="KW-0378">Hydrolase</keyword>
<evidence type="ECO:0000256" key="1">
    <source>
        <dbReference type="SAM" id="MobiDB-lite"/>
    </source>
</evidence>
<protein>
    <submittedName>
        <fullName evidence="3">Hydrolase</fullName>
    </submittedName>
</protein>